<sequence length="214" mass="24694">MAMEVVGVGEVEGGVNNVDHYQHQETVEEDQVEDEVRNTSGNRKARWCYNRQNLEERKGRKNMRRSRKRKSKPISINRILPTAQEQQQFAFRMGDPRTTVMIRNVPNMFTKEDMLELLDKHCLEENMKLAESVALGEADQGARSEFDFFYLPMDFRTGHNLGYAFVNLTNPTATWKLCVAINGRRLDPLGSRKICEITFARIQVVVVLIIIIMS</sequence>
<gene>
    <name evidence="2" type="ORF">QJS10_CPB22g01179</name>
</gene>
<dbReference type="Gene3D" id="3.30.70.330">
    <property type="match status" value="1"/>
</dbReference>
<dbReference type="InterPro" id="IPR012677">
    <property type="entry name" value="Nucleotide-bd_a/b_plait_sf"/>
</dbReference>
<dbReference type="AlphaFoldDB" id="A0AAV9C062"/>
<feature type="domain" description="Mei2-like C-terminal RNA recognition motif" evidence="1">
    <location>
        <begin position="129"/>
        <end position="209"/>
    </location>
</feature>
<dbReference type="GO" id="GO:0003676">
    <property type="term" value="F:nucleic acid binding"/>
    <property type="evidence" value="ECO:0007669"/>
    <property type="project" value="InterPro"/>
</dbReference>
<comment type="caution">
    <text evidence="2">The sequence shown here is derived from an EMBL/GenBank/DDBJ whole genome shotgun (WGS) entry which is preliminary data.</text>
</comment>
<proteinExistence type="predicted"/>
<evidence type="ECO:0000259" key="1">
    <source>
        <dbReference type="Pfam" id="PF04059"/>
    </source>
</evidence>
<keyword evidence="3" id="KW-1185">Reference proteome</keyword>
<dbReference type="InterPro" id="IPR007201">
    <property type="entry name" value="Mei2-like_Rrm_C"/>
</dbReference>
<reference evidence="2" key="1">
    <citation type="journal article" date="2023" name="Nat. Commun.">
        <title>Diploid and tetraploid genomes of Acorus and the evolution of monocots.</title>
        <authorList>
            <person name="Ma L."/>
            <person name="Liu K.W."/>
            <person name="Li Z."/>
            <person name="Hsiao Y.Y."/>
            <person name="Qi Y."/>
            <person name="Fu T."/>
            <person name="Tang G.D."/>
            <person name="Zhang D."/>
            <person name="Sun W.H."/>
            <person name="Liu D.K."/>
            <person name="Li Y."/>
            <person name="Chen G.Z."/>
            <person name="Liu X.D."/>
            <person name="Liao X.Y."/>
            <person name="Jiang Y.T."/>
            <person name="Yu X."/>
            <person name="Hao Y."/>
            <person name="Huang J."/>
            <person name="Zhao X.W."/>
            <person name="Ke S."/>
            <person name="Chen Y.Y."/>
            <person name="Wu W.L."/>
            <person name="Hsu J.L."/>
            <person name="Lin Y.F."/>
            <person name="Huang M.D."/>
            <person name="Li C.Y."/>
            <person name="Huang L."/>
            <person name="Wang Z.W."/>
            <person name="Zhao X."/>
            <person name="Zhong W.Y."/>
            <person name="Peng D.H."/>
            <person name="Ahmad S."/>
            <person name="Lan S."/>
            <person name="Zhang J.S."/>
            <person name="Tsai W.C."/>
            <person name="Van de Peer Y."/>
            <person name="Liu Z.J."/>
        </authorList>
    </citation>
    <scope>NUCLEOTIDE SEQUENCE</scope>
    <source>
        <strain evidence="2">CP</strain>
    </source>
</reference>
<dbReference type="Proteomes" id="UP001180020">
    <property type="component" value="Unassembled WGS sequence"/>
</dbReference>
<dbReference type="Pfam" id="PF04059">
    <property type="entry name" value="RRM_2"/>
    <property type="match status" value="1"/>
</dbReference>
<accession>A0AAV9C062</accession>
<dbReference type="InterPro" id="IPR035979">
    <property type="entry name" value="RBD_domain_sf"/>
</dbReference>
<dbReference type="SUPFAM" id="SSF54928">
    <property type="entry name" value="RNA-binding domain, RBD"/>
    <property type="match status" value="1"/>
</dbReference>
<reference evidence="2" key="2">
    <citation type="submission" date="2023-06" db="EMBL/GenBank/DDBJ databases">
        <authorList>
            <person name="Ma L."/>
            <person name="Liu K.-W."/>
            <person name="Li Z."/>
            <person name="Hsiao Y.-Y."/>
            <person name="Qi Y."/>
            <person name="Fu T."/>
            <person name="Tang G."/>
            <person name="Zhang D."/>
            <person name="Sun W.-H."/>
            <person name="Liu D.-K."/>
            <person name="Li Y."/>
            <person name="Chen G.-Z."/>
            <person name="Liu X.-D."/>
            <person name="Liao X.-Y."/>
            <person name="Jiang Y.-T."/>
            <person name="Yu X."/>
            <person name="Hao Y."/>
            <person name="Huang J."/>
            <person name="Zhao X.-W."/>
            <person name="Ke S."/>
            <person name="Chen Y.-Y."/>
            <person name="Wu W.-L."/>
            <person name="Hsu J.-L."/>
            <person name="Lin Y.-F."/>
            <person name="Huang M.-D."/>
            <person name="Li C.-Y."/>
            <person name="Huang L."/>
            <person name="Wang Z.-W."/>
            <person name="Zhao X."/>
            <person name="Zhong W.-Y."/>
            <person name="Peng D.-H."/>
            <person name="Ahmad S."/>
            <person name="Lan S."/>
            <person name="Zhang J.-S."/>
            <person name="Tsai W.-C."/>
            <person name="Van De Peer Y."/>
            <person name="Liu Z.-J."/>
        </authorList>
    </citation>
    <scope>NUCLEOTIDE SEQUENCE</scope>
    <source>
        <strain evidence="2">CP</strain>
        <tissue evidence="2">Leaves</tissue>
    </source>
</reference>
<evidence type="ECO:0000313" key="3">
    <source>
        <dbReference type="Proteomes" id="UP001180020"/>
    </source>
</evidence>
<evidence type="ECO:0000313" key="2">
    <source>
        <dbReference type="EMBL" id="KAK1282236.1"/>
    </source>
</evidence>
<dbReference type="EMBL" id="JAUJYO010000022">
    <property type="protein sequence ID" value="KAK1282236.1"/>
    <property type="molecule type" value="Genomic_DNA"/>
</dbReference>
<name>A0AAV9C062_ACOCL</name>
<organism evidence="2 3">
    <name type="scientific">Acorus calamus</name>
    <name type="common">Sweet flag</name>
    <dbReference type="NCBI Taxonomy" id="4465"/>
    <lineage>
        <taxon>Eukaryota</taxon>
        <taxon>Viridiplantae</taxon>
        <taxon>Streptophyta</taxon>
        <taxon>Embryophyta</taxon>
        <taxon>Tracheophyta</taxon>
        <taxon>Spermatophyta</taxon>
        <taxon>Magnoliopsida</taxon>
        <taxon>Liliopsida</taxon>
        <taxon>Acoraceae</taxon>
        <taxon>Acorus</taxon>
    </lineage>
</organism>
<protein>
    <recommendedName>
        <fullName evidence="1">Mei2-like C-terminal RNA recognition motif domain-containing protein</fullName>
    </recommendedName>
</protein>